<dbReference type="InterPro" id="IPR021136">
    <property type="entry name" value="Flagellar_hook_control-like_C"/>
</dbReference>
<dbReference type="Pfam" id="PF02120">
    <property type="entry name" value="Flg_hook"/>
    <property type="match status" value="1"/>
</dbReference>
<feature type="domain" description="Flagellar hook-length control protein-like C-terminal" evidence="2">
    <location>
        <begin position="353"/>
        <end position="436"/>
    </location>
</feature>
<dbReference type="AlphaFoldDB" id="A0A2U3DA91"/>
<feature type="compositionally biased region" description="Basic and acidic residues" evidence="1">
    <location>
        <begin position="25"/>
        <end position="34"/>
    </location>
</feature>
<dbReference type="RefSeq" id="WP_109429980.1">
    <property type="nucleotide sequence ID" value="NZ_MPDK01000005.1"/>
</dbReference>
<organism evidence="3 4">
    <name type="scientific">Sulfoacidibacillus thermotolerans</name>
    <name type="common">Acidibacillus sulfuroxidans</name>
    <dbReference type="NCBI Taxonomy" id="1765684"/>
    <lineage>
        <taxon>Bacteria</taxon>
        <taxon>Bacillati</taxon>
        <taxon>Bacillota</taxon>
        <taxon>Bacilli</taxon>
        <taxon>Bacillales</taxon>
        <taxon>Alicyclobacillaceae</taxon>
        <taxon>Sulfoacidibacillus</taxon>
    </lineage>
</organism>
<evidence type="ECO:0000259" key="2">
    <source>
        <dbReference type="Pfam" id="PF02120"/>
    </source>
</evidence>
<dbReference type="OrthoDB" id="1780022at2"/>
<dbReference type="Proteomes" id="UP000245380">
    <property type="component" value="Unassembled WGS sequence"/>
</dbReference>
<feature type="compositionally biased region" description="Polar residues" evidence="1">
    <location>
        <begin position="9"/>
        <end position="24"/>
    </location>
</feature>
<feature type="region of interest" description="Disordered" evidence="1">
    <location>
        <begin position="433"/>
        <end position="452"/>
    </location>
</feature>
<dbReference type="InterPro" id="IPR038610">
    <property type="entry name" value="FliK-like_C_sf"/>
</dbReference>
<evidence type="ECO:0000256" key="1">
    <source>
        <dbReference type="SAM" id="MobiDB-lite"/>
    </source>
</evidence>
<dbReference type="CDD" id="cd17470">
    <property type="entry name" value="T3SS_Flik_C"/>
    <property type="match status" value="1"/>
</dbReference>
<comment type="caution">
    <text evidence="3">The sequence shown here is derived from an EMBL/GenBank/DDBJ whole genome shotgun (WGS) entry which is preliminary data.</text>
</comment>
<evidence type="ECO:0000313" key="4">
    <source>
        <dbReference type="Proteomes" id="UP000245380"/>
    </source>
</evidence>
<proteinExistence type="predicted"/>
<name>A0A2U3DA91_SULT2</name>
<dbReference type="EMBL" id="MPDK01000005">
    <property type="protein sequence ID" value="PWI58191.1"/>
    <property type="molecule type" value="Genomic_DNA"/>
</dbReference>
<evidence type="ECO:0000313" key="3">
    <source>
        <dbReference type="EMBL" id="PWI58191.1"/>
    </source>
</evidence>
<feature type="region of interest" description="Disordered" evidence="1">
    <location>
        <begin position="281"/>
        <end position="303"/>
    </location>
</feature>
<feature type="region of interest" description="Disordered" evidence="1">
    <location>
        <begin position="1"/>
        <end position="38"/>
    </location>
</feature>
<gene>
    <name evidence="3" type="ORF">BM613_04465</name>
</gene>
<protein>
    <recommendedName>
        <fullName evidence="2">Flagellar hook-length control protein-like C-terminal domain-containing protein</fullName>
    </recommendedName>
</protein>
<sequence length="482" mass="52785">MNGGIDLLSSLTSMQMGKTKSGSSKQHDRQKVESASKVQQDFRALMQTHVAIRVATREVRKPPVVSVGVKGKKQNKDSKVKDANTLTLGAPIVVHESKQHLPTSPIVTGSRDLRVHEHKMQNGFLSDRYLSGESNAQGVSRQKNVTGGVRQESRVPVAQSHLARQQVKTPISYSRIVTSERHLTQLSLEMPSRSRLNGSRNTDRVLKSVLPQTQQMAYPISRAPVSLRLVQGTTIEKKMRLDAPVSHKHIEVIKRGAWGDKQKPSGETPRFVQARMASSIAKNHDVMGRHSSSSGREQKNGGTSIARAVQQDGAYQVGQLAPPSTTNSAAGLGQEPVFAQQIVYATTQWISRQIAQRNLLGRSTVVMTLVPAHLGKLHLSITASKNGVLQVSFTTSNGEAQSLIHDQMSTLLNQLQLQGFQSVAIDVRTDLGQQNQTSSQQTAPSYKTNSLGSNERAFNARTAVHFERVDQALLYDGFYAEA</sequence>
<feature type="compositionally biased region" description="Polar residues" evidence="1">
    <location>
        <begin position="290"/>
        <end position="303"/>
    </location>
</feature>
<keyword evidence="4" id="KW-1185">Reference proteome</keyword>
<reference evidence="3 4" key="1">
    <citation type="submission" date="2016-11" db="EMBL/GenBank/DDBJ databases">
        <title>Comparative genomics of Acidibacillus ferroxidans species.</title>
        <authorList>
            <person name="Oliveira G."/>
            <person name="Nunes G."/>
            <person name="Oliveira R."/>
            <person name="Araujo F."/>
            <person name="Salim A."/>
            <person name="Scholte L."/>
            <person name="Morais D."/>
            <person name="Nancucheo I."/>
            <person name="Johnson D.B."/>
            <person name="Grail B."/>
            <person name="Bittencourt J."/>
            <person name="Valadares R."/>
        </authorList>
    </citation>
    <scope>NUCLEOTIDE SEQUENCE [LARGE SCALE GENOMIC DNA]</scope>
    <source>
        <strain evidence="3 4">Y002</strain>
    </source>
</reference>
<dbReference type="Gene3D" id="3.30.750.140">
    <property type="match status" value="1"/>
</dbReference>
<accession>A0A2U3DA91</accession>